<feature type="domain" description="Heterokaryon incompatibility" evidence="2">
    <location>
        <begin position="22"/>
        <end position="108"/>
    </location>
</feature>
<evidence type="ECO:0000313" key="4">
    <source>
        <dbReference type="Proteomes" id="UP001271007"/>
    </source>
</evidence>
<dbReference type="Pfam" id="PF06985">
    <property type="entry name" value="HET"/>
    <property type="match status" value="1"/>
</dbReference>
<comment type="caution">
    <text evidence="3">The sequence shown here is derived from an EMBL/GenBank/DDBJ whole genome shotgun (WGS) entry which is preliminary data.</text>
</comment>
<dbReference type="PANTHER" id="PTHR10622">
    <property type="entry name" value="HET DOMAIN-CONTAINING PROTEIN"/>
    <property type="match status" value="1"/>
</dbReference>
<evidence type="ECO:0000313" key="3">
    <source>
        <dbReference type="EMBL" id="KAK3053634.1"/>
    </source>
</evidence>
<dbReference type="AlphaFoldDB" id="A0AAJ0G8R8"/>
<sequence>MRLLHVEGLYFKIFAIDQRPGYIIASHRWSEDETTFLAFDADQRTGTKGHRKVLGLCTAVRKLRPDVQWIWIDSCCINKADFTELSKSIPYMYRWYYNAVECFAYLEDVPEKEVADSVWFTRGWTLQEPLAPSVVVFLDAEWNVLGHKKGCQERTASSPGRAIGDSDMPEAVRQTVDYRGACLNSSISKITGISEAVLENVNESLNLSVKDRLAWMRSRRTQEPEDMTYSVLGLFGVTISLLYGESHGDSRRRLGRAISDKFPVDVGGQIEDDLRLSLPETAPAKAMEDPNQAVAIDDASIEERATNVEDQGADGASEASANGGSDHQTEFDDGQQELFVEATTCPIRIRLLMLGDDWLNSDISDLSSLTSGPSWSGSMDSGMGLDHQTTTNRFSHDHGWTRINLFASLGQTVIGGGEEGLQVYENPLVEELERIIRGKGILQAEAEWNATYTEPVSVSEWLGKLPDGINACLGGGRRRQLPHLAIECFENQGGRLVAAC</sequence>
<accession>A0AAJ0G8R8</accession>
<keyword evidence="4" id="KW-1185">Reference proteome</keyword>
<evidence type="ECO:0000259" key="2">
    <source>
        <dbReference type="Pfam" id="PF06985"/>
    </source>
</evidence>
<dbReference type="EMBL" id="JAWDJX010000015">
    <property type="protein sequence ID" value="KAK3053634.1"/>
    <property type="molecule type" value="Genomic_DNA"/>
</dbReference>
<gene>
    <name evidence="3" type="ORF">LTR09_005378</name>
</gene>
<feature type="region of interest" description="Disordered" evidence="1">
    <location>
        <begin position="307"/>
        <end position="330"/>
    </location>
</feature>
<dbReference type="InterPro" id="IPR010730">
    <property type="entry name" value="HET"/>
</dbReference>
<name>A0AAJ0G8R8_9PEZI</name>
<dbReference type="PANTHER" id="PTHR10622:SF10">
    <property type="entry name" value="HET DOMAIN-CONTAINING PROTEIN"/>
    <property type="match status" value="1"/>
</dbReference>
<protein>
    <recommendedName>
        <fullName evidence="2">Heterokaryon incompatibility domain-containing protein</fullName>
    </recommendedName>
</protein>
<dbReference type="Proteomes" id="UP001271007">
    <property type="component" value="Unassembled WGS sequence"/>
</dbReference>
<evidence type="ECO:0000256" key="1">
    <source>
        <dbReference type="SAM" id="MobiDB-lite"/>
    </source>
</evidence>
<organism evidence="3 4">
    <name type="scientific">Extremus antarcticus</name>
    <dbReference type="NCBI Taxonomy" id="702011"/>
    <lineage>
        <taxon>Eukaryota</taxon>
        <taxon>Fungi</taxon>
        <taxon>Dikarya</taxon>
        <taxon>Ascomycota</taxon>
        <taxon>Pezizomycotina</taxon>
        <taxon>Dothideomycetes</taxon>
        <taxon>Dothideomycetidae</taxon>
        <taxon>Mycosphaerellales</taxon>
        <taxon>Extremaceae</taxon>
        <taxon>Extremus</taxon>
    </lineage>
</organism>
<reference evidence="3" key="1">
    <citation type="submission" date="2023-04" db="EMBL/GenBank/DDBJ databases">
        <title>Black Yeasts Isolated from many extreme environments.</title>
        <authorList>
            <person name="Coleine C."/>
            <person name="Stajich J.E."/>
            <person name="Selbmann L."/>
        </authorList>
    </citation>
    <scope>NUCLEOTIDE SEQUENCE</scope>
    <source>
        <strain evidence="3">CCFEE 5312</strain>
    </source>
</reference>
<proteinExistence type="predicted"/>